<dbReference type="Proteomes" id="UP000320239">
    <property type="component" value="Unassembled WGS sequence"/>
</dbReference>
<dbReference type="RefSeq" id="WP_122977571.1">
    <property type="nucleotide sequence ID" value="NZ_BOMX01000070.1"/>
</dbReference>
<evidence type="ECO:0000313" key="1">
    <source>
        <dbReference type="EMBL" id="TWG24467.1"/>
    </source>
</evidence>
<sequence>MAGTEDPLDGRVGYPVISAVALRPLPRRVLRRRAREPEEIPVGVGSVLVAQFHDTYEAVPRRAGLTDRRLVEATALLLVSTQQRLVEASVVMPSADQQTGIEIRARFRCRVADPVALLDSGVHDIGPALTEYLLGYARVRMVCISMSLRDRYAWYQLQQRVVAMLLAYGEVVPVPVLGLSATLADVAVRALAVESGGLRVHPPAPAYGGVGDEYRDNNYTWGSQP</sequence>
<proteinExistence type="predicted"/>
<protein>
    <submittedName>
        <fullName evidence="1">Uncharacterized protein</fullName>
    </submittedName>
</protein>
<keyword evidence="2" id="KW-1185">Reference proteome</keyword>
<comment type="caution">
    <text evidence="1">The sequence shown here is derived from an EMBL/GenBank/DDBJ whole genome shotgun (WGS) entry which is preliminary data.</text>
</comment>
<dbReference type="AlphaFoldDB" id="A0A561WKS2"/>
<dbReference type="EMBL" id="VIWY01000002">
    <property type="protein sequence ID" value="TWG24467.1"/>
    <property type="molecule type" value="Genomic_DNA"/>
</dbReference>
<gene>
    <name evidence="1" type="ORF">FHX34_1021023</name>
</gene>
<accession>A0A561WKS2</accession>
<reference evidence="1 2" key="1">
    <citation type="submission" date="2019-06" db="EMBL/GenBank/DDBJ databases">
        <title>Sequencing the genomes of 1000 actinobacteria strains.</title>
        <authorList>
            <person name="Klenk H.-P."/>
        </authorList>
    </citation>
    <scope>NUCLEOTIDE SEQUENCE [LARGE SCALE GENOMIC DNA]</scope>
    <source>
        <strain evidence="1 2">DSM 43866</strain>
    </source>
</reference>
<dbReference type="OrthoDB" id="4132762at2"/>
<evidence type="ECO:0000313" key="2">
    <source>
        <dbReference type="Proteomes" id="UP000320239"/>
    </source>
</evidence>
<name>A0A561WKS2_ACTTI</name>
<organism evidence="1 2">
    <name type="scientific">Actinoplanes teichomyceticus</name>
    <dbReference type="NCBI Taxonomy" id="1867"/>
    <lineage>
        <taxon>Bacteria</taxon>
        <taxon>Bacillati</taxon>
        <taxon>Actinomycetota</taxon>
        <taxon>Actinomycetes</taxon>
        <taxon>Micromonosporales</taxon>
        <taxon>Micromonosporaceae</taxon>
        <taxon>Actinoplanes</taxon>
    </lineage>
</organism>